<evidence type="ECO:0000313" key="5">
    <source>
        <dbReference type="Proteomes" id="UP001108240"/>
    </source>
</evidence>
<accession>A0A8C1C8B2</accession>
<evidence type="ECO:0000256" key="1">
    <source>
        <dbReference type="ARBA" id="ARBA00023157"/>
    </source>
</evidence>
<dbReference type="Pfam" id="PF08742">
    <property type="entry name" value="C8"/>
    <property type="match status" value="1"/>
</dbReference>
<dbReference type="AlphaFoldDB" id="A0A8C1C8B2"/>
<dbReference type="SMART" id="SM00216">
    <property type="entry name" value="VWD"/>
    <property type="match status" value="1"/>
</dbReference>
<dbReference type="InterPro" id="IPR001846">
    <property type="entry name" value="VWF_type-D"/>
</dbReference>
<dbReference type="GO" id="GO:0005615">
    <property type="term" value="C:extracellular space"/>
    <property type="evidence" value="ECO:0007669"/>
    <property type="project" value="TreeGrafter"/>
</dbReference>
<sequence length="410" mass="46217">FVCNYRVNNQPSTRCTDACTVLTCKNGKVTPEPVLCDPIPENPQCENGLDPVKVYYNNGCCYKYECECFCKTWGDPHYRTFDGQYYAFHGNCTYVLFQEIIPRYNISVHVKNYYCDVTDLLACPEYVIVYYKSYKIKMTSDDEVIHVYVNDEETKPTYAIDNIIITTTGMAVTLNISDIKAEITVRELNVQIRLPFSYFHDNTEGQCGYCDNSTRNDCRLPNGTIDNSCERMAQFWMVPPGCELPPPPSAPPSPSSPPNITVCEIIRSNLFNSCHNAVPYQDYYKACVYDVSRMGNESVACASVEAYAQICGQMSVCVDWRSSPVLKGLCVTLTCVMCVLSQSQNLQGMWTESGKILQYIPGDTWTFDCHIYNCTTSGIPLKEPIKCPTERPCADGYKSTVKNCCETCGE</sequence>
<dbReference type="OMA" id="WEGCYCP"/>
<evidence type="ECO:0000313" key="4">
    <source>
        <dbReference type="Ensembl" id="ENSCCRP00000044817.2"/>
    </source>
</evidence>
<name>A0A8C1C8B2_CYPCA</name>
<dbReference type="InterPro" id="IPR014853">
    <property type="entry name" value="VWF/SSPO/ZAN-like_Cys-rich_dom"/>
</dbReference>
<dbReference type="PANTHER" id="PTHR11339:SF408">
    <property type="entry name" value="MUCIN-5B"/>
    <property type="match status" value="1"/>
</dbReference>
<proteinExistence type="predicted"/>
<dbReference type="PROSITE" id="PS51233">
    <property type="entry name" value="VWFD"/>
    <property type="match status" value="1"/>
</dbReference>
<keyword evidence="1" id="KW-1015">Disulfide bond</keyword>
<dbReference type="SMART" id="SM00832">
    <property type="entry name" value="C8"/>
    <property type="match status" value="1"/>
</dbReference>
<evidence type="ECO:0000259" key="3">
    <source>
        <dbReference type="PROSITE" id="PS51233"/>
    </source>
</evidence>
<feature type="domain" description="VWFD" evidence="3">
    <location>
        <begin position="68"/>
        <end position="243"/>
    </location>
</feature>
<organism evidence="4 5">
    <name type="scientific">Cyprinus carpio carpio</name>
    <dbReference type="NCBI Taxonomy" id="630221"/>
    <lineage>
        <taxon>Eukaryota</taxon>
        <taxon>Metazoa</taxon>
        <taxon>Chordata</taxon>
        <taxon>Craniata</taxon>
        <taxon>Vertebrata</taxon>
        <taxon>Euteleostomi</taxon>
        <taxon>Actinopterygii</taxon>
        <taxon>Neopterygii</taxon>
        <taxon>Teleostei</taxon>
        <taxon>Ostariophysi</taxon>
        <taxon>Cypriniformes</taxon>
        <taxon>Cyprinidae</taxon>
        <taxon>Cyprininae</taxon>
        <taxon>Cyprinus</taxon>
    </lineage>
</organism>
<keyword evidence="2" id="KW-0325">Glycoprotein</keyword>
<evidence type="ECO:0000256" key="2">
    <source>
        <dbReference type="ARBA" id="ARBA00023180"/>
    </source>
</evidence>
<dbReference type="Pfam" id="PF00094">
    <property type="entry name" value="VWD"/>
    <property type="match status" value="1"/>
</dbReference>
<dbReference type="Proteomes" id="UP001108240">
    <property type="component" value="Unplaced"/>
</dbReference>
<dbReference type="InterPro" id="IPR050780">
    <property type="entry name" value="Mucin_vWF_Thrombospondin_sf"/>
</dbReference>
<reference evidence="4" key="1">
    <citation type="submission" date="2025-08" db="UniProtKB">
        <authorList>
            <consortium name="Ensembl"/>
        </authorList>
    </citation>
    <scope>IDENTIFICATION</scope>
</reference>
<keyword evidence="5" id="KW-1185">Reference proteome</keyword>
<dbReference type="PANTHER" id="PTHR11339">
    <property type="entry name" value="EXTRACELLULAR MATRIX GLYCOPROTEIN RELATED"/>
    <property type="match status" value="1"/>
</dbReference>
<dbReference type="GeneTree" id="ENSGT00940000162219"/>
<reference evidence="4" key="2">
    <citation type="submission" date="2025-09" db="UniProtKB">
        <authorList>
            <consortium name="Ensembl"/>
        </authorList>
    </citation>
    <scope>IDENTIFICATION</scope>
</reference>
<protein>
    <recommendedName>
        <fullName evidence="3">VWFD domain-containing protein</fullName>
    </recommendedName>
</protein>
<dbReference type="GO" id="GO:0031012">
    <property type="term" value="C:extracellular matrix"/>
    <property type="evidence" value="ECO:0007669"/>
    <property type="project" value="TreeGrafter"/>
</dbReference>
<dbReference type="Ensembl" id="ENSCCRT00000048591.2">
    <property type="protein sequence ID" value="ENSCCRP00000044817.2"/>
    <property type="gene ID" value="ENSCCRG00000023953.2"/>
</dbReference>